<reference evidence="1" key="1">
    <citation type="submission" date="2019-09" db="EMBL/GenBank/DDBJ databases">
        <title>Complete genome sequencing of four Arcobacter species reveals a diverse suite of mobile elements.</title>
        <authorList>
            <person name="Miller W.G."/>
            <person name="Yee E."/>
            <person name="Bono J.L."/>
        </authorList>
    </citation>
    <scope>NUCLEOTIDE SEQUENCE [LARGE SCALE GENOMIC DNA]</scope>
    <source>
        <strain evidence="1">LMG 26638</strain>
    </source>
</reference>
<dbReference type="RefSeq" id="WP_130233636.1">
    <property type="nucleotide sequence ID" value="NZ_BMEF01000045.1"/>
</dbReference>
<reference evidence="1" key="2">
    <citation type="submission" date="2019-09" db="EMBL/GenBank/DDBJ databases">
        <title>Taxonomic note: a critical rebuttal of the proposed division of the genus Arcobacter into six genera, emended descriptions of Arcobacter anaerophilus and the genus Arcobacter, and an assessment of genus-level boundaries for Epsilonproteobacteria using in silico genomic comparator tools.</title>
        <authorList>
            <person name="On S.L.W."/>
            <person name="Miller W.G."/>
            <person name="Biggs P."/>
            <person name="Cornelius A."/>
            <person name="Vandamme P."/>
        </authorList>
    </citation>
    <scope>NUCLEOTIDE SEQUENCE [LARGE SCALE GENOMIC DNA]</scope>
    <source>
        <strain evidence="1">LMG 26638</strain>
    </source>
</reference>
<evidence type="ECO:0000313" key="1">
    <source>
        <dbReference type="EMBL" id="QEP34701.1"/>
    </source>
</evidence>
<organism evidence="1 2">
    <name type="scientific">Malaciobacter pacificus</name>
    <dbReference type="NCBI Taxonomy" id="1080223"/>
    <lineage>
        <taxon>Bacteria</taxon>
        <taxon>Pseudomonadati</taxon>
        <taxon>Campylobacterota</taxon>
        <taxon>Epsilonproteobacteria</taxon>
        <taxon>Campylobacterales</taxon>
        <taxon>Arcobacteraceae</taxon>
        <taxon>Malaciobacter</taxon>
    </lineage>
</organism>
<name>A0A5C2H6W9_9BACT</name>
<gene>
    <name evidence="1" type="ORF">APAC_1604</name>
</gene>
<accession>A0A5C2H6W9</accession>
<proteinExistence type="predicted"/>
<evidence type="ECO:0000313" key="2">
    <source>
        <dbReference type="Proteomes" id="UP000322726"/>
    </source>
</evidence>
<protein>
    <submittedName>
        <fullName evidence="1">Putative membrane protein</fullName>
    </submittedName>
</protein>
<keyword evidence="2" id="KW-1185">Reference proteome</keyword>
<dbReference type="EMBL" id="CP035928">
    <property type="protein sequence ID" value="QEP34701.1"/>
    <property type="molecule type" value="Genomic_DNA"/>
</dbReference>
<dbReference type="KEGG" id="apai:APAC_1604"/>
<dbReference type="AlphaFoldDB" id="A0A5C2H6W9"/>
<sequence length="103" mass="11889">MGKKSRQNSNNEKIKKEFAKVIKNAQITAFLFFLLLTPTIVLTIKEQSELFGVTKDIWFNASIAGFIIYIGYMFFLWKCPNCGKYPGRGWFRKECDNCGCELS</sequence>
<dbReference type="Proteomes" id="UP000322726">
    <property type="component" value="Chromosome"/>
</dbReference>
<dbReference type="OrthoDB" id="5344372at2"/>